<dbReference type="Pfam" id="PF10057">
    <property type="entry name" value="MpsC"/>
    <property type="match status" value="1"/>
</dbReference>
<dbReference type="EMBL" id="JBHSOZ010000002">
    <property type="protein sequence ID" value="MFC5711245.1"/>
    <property type="molecule type" value="Genomic_DNA"/>
</dbReference>
<sequence length="124" mass="14603">MNHLGDFKQELIKDYNDINRQLFDIGVKHQKVEILGDKVIILANHKRIPSLKCLDESNRLVTRLTDLSIIENFKVQLKKTIEEKYNMKINAILKDYDPATEYSGTIIILEREVSYYLTEQFMKV</sequence>
<organism evidence="2 3">
    <name type="scientific">Thalassorhabdus alkalitolerans</name>
    <dbReference type="NCBI Taxonomy" id="2282697"/>
    <lineage>
        <taxon>Bacteria</taxon>
        <taxon>Bacillati</taxon>
        <taxon>Bacillota</taxon>
        <taxon>Bacilli</taxon>
        <taxon>Bacillales</taxon>
        <taxon>Bacillaceae</taxon>
        <taxon>Thalassorhabdus</taxon>
    </lineage>
</organism>
<evidence type="ECO:0000313" key="3">
    <source>
        <dbReference type="Proteomes" id="UP001596142"/>
    </source>
</evidence>
<dbReference type="Proteomes" id="UP001596142">
    <property type="component" value="Unassembled WGS sequence"/>
</dbReference>
<dbReference type="InterPro" id="IPR018745">
    <property type="entry name" value="MpsC"/>
</dbReference>
<evidence type="ECO:0000259" key="1">
    <source>
        <dbReference type="Pfam" id="PF10057"/>
    </source>
</evidence>
<protein>
    <submittedName>
        <fullName evidence="2">Na-translocating system protein MpsC family protein</fullName>
    </submittedName>
</protein>
<dbReference type="RefSeq" id="WP_385937217.1">
    <property type="nucleotide sequence ID" value="NZ_JBHSOZ010000002.1"/>
</dbReference>
<keyword evidence="3" id="KW-1185">Reference proteome</keyword>
<name>A0ABW0YIQ6_9BACI</name>
<proteinExistence type="predicted"/>
<comment type="caution">
    <text evidence="2">The sequence shown here is derived from an EMBL/GenBank/DDBJ whole genome shotgun (WGS) entry which is preliminary data.</text>
</comment>
<gene>
    <name evidence="2" type="ORF">ACFPU1_00465</name>
</gene>
<reference evidence="3" key="1">
    <citation type="journal article" date="2019" name="Int. J. Syst. Evol. Microbiol.">
        <title>The Global Catalogue of Microorganisms (GCM) 10K type strain sequencing project: providing services to taxonomists for standard genome sequencing and annotation.</title>
        <authorList>
            <consortium name="The Broad Institute Genomics Platform"/>
            <consortium name="The Broad Institute Genome Sequencing Center for Infectious Disease"/>
            <person name="Wu L."/>
            <person name="Ma J."/>
        </authorList>
    </citation>
    <scope>NUCLEOTIDE SEQUENCE [LARGE SCALE GENOMIC DNA]</scope>
    <source>
        <strain evidence="3">CECT 7184</strain>
    </source>
</reference>
<feature type="domain" description="Na+-translocating membrane potential-generating system MpsC" evidence="1">
    <location>
        <begin position="6"/>
        <end position="111"/>
    </location>
</feature>
<accession>A0ABW0YIQ6</accession>
<evidence type="ECO:0000313" key="2">
    <source>
        <dbReference type="EMBL" id="MFC5711245.1"/>
    </source>
</evidence>